<dbReference type="PROSITE" id="PS01063">
    <property type="entry name" value="SIGMA70_ECF"/>
    <property type="match status" value="1"/>
</dbReference>
<dbReference type="PANTHER" id="PTHR43133">
    <property type="entry name" value="RNA POLYMERASE ECF-TYPE SIGMA FACTO"/>
    <property type="match status" value="1"/>
</dbReference>
<organism evidence="9 10">
    <name type="scientific">Actinacidiphila paucisporea</name>
    <dbReference type="NCBI Taxonomy" id="310782"/>
    <lineage>
        <taxon>Bacteria</taxon>
        <taxon>Bacillati</taxon>
        <taxon>Actinomycetota</taxon>
        <taxon>Actinomycetes</taxon>
        <taxon>Kitasatosporales</taxon>
        <taxon>Streptomycetaceae</taxon>
        <taxon>Actinacidiphila</taxon>
    </lineage>
</organism>
<keyword evidence="10" id="KW-1185">Reference proteome</keyword>
<dbReference type="InterPro" id="IPR013324">
    <property type="entry name" value="RNA_pol_sigma_r3/r4-like"/>
</dbReference>
<accession>A0A1M6Z5C3</accession>
<evidence type="ECO:0000256" key="6">
    <source>
        <dbReference type="RuleBase" id="RU000716"/>
    </source>
</evidence>
<feature type="domain" description="RNA polymerase sigma-70 region 2" evidence="7">
    <location>
        <begin position="11"/>
        <end position="77"/>
    </location>
</feature>
<dbReference type="OrthoDB" id="3777963at2"/>
<dbReference type="InterPro" id="IPR013249">
    <property type="entry name" value="RNA_pol_sigma70_r4_t2"/>
</dbReference>
<dbReference type="InterPro" id="IPR014325">
    <property type="entry name" value="RNA_pol_sigma-E_actinobac"/>
</dbReference>
<dbReference type="Pfam" id="PF04542">
    <property type="entry name" value="Sigma70_r2"/>
    <property type="match status" value="1"/>
</dbReference>
<dbReference type="PANTHER" id="PTHR43133:SF50">
    <property type="entry name" value="ECF RNA POLYMERASE SIGMA FACTOR SIGM"/>
    <property type="match status" value="1"/>
</dbReference>
<dbReference type="InterPro" id="IPR014284">
    <property type="entry name" value="RNA_pol_sigma-70_dom"/>
</dbReference>
<comment type="similarity">
    <text evidence="1 6">Belongs to the sigma-70 factor family. ECF subfamily.</text>
</comment>
<dbReference type="GO" id="GO:0006950">
    <property type="term" value="P:response to stress"/>
    <property type="evidence" value="ECO:0007669"/>
    <property type="project" value="UniProtKB-ARBA"/>
</dbReference>
<sequence>MTAEEFEEFYAHAVGRLTGQLYVMLGDLHEAQDVVQEAFVRGWSRRRQLSGDGNPEAWIRTVAWRLAVSRWRGRRRTDEAWRRHGGPAAFEGPGPASVALVSALRELPPHQRRTVALHYVCDLSVEQIATETGVSGSTVKTHLVRGRAALARLLPELQGEERSDADA</sequence>
<dbReference type="InterPro" id="IPR013325">
    <property type="entry name" value="RNA_pol_sigma_r2"/>
</dbReference>
<evidence type="ECO:0000313" key="9">
    <source>
        <dbReference type="EMBL" id="SHL25577.1"/>
    </source>
</evidence>
<evidence type="ECO:0000259" key="8">
    <source>
        <dbReference type="Pfam" id="PF08281"/>
    </source>
</evidence>
<dbReference type="InterPro" id="IPR000838">
    <property type="entry name" value="RNA_pol_sigma70_ECF_CS"/>
</dbReference>
<reference evidence="9 10" key="1">
    <citation type="submission" date="2016-11" db="EMBL/GenBank/DDBJ databases">
        <authorList>
            <person name="Jaros S."/>
            <person name="Januszkiewicz K."/>
            <person name="Wedrychowicz H."/>
        </authorList>
    </citation>
    <scope>NUCLEOTIDE SEQUENCE [LARGE SCALE GENOMIC DNA]</scope>
    <source>
        <strain evidence="9 10">CGMCC 4.2025</strain>
    </source>
</reference>
<keyword evidence="2 6" id="KW-0805">Transcription regulation</keyword>
<dbReference type="Gene3D" id="1.10.10.10">
    <property type="entry name" value="Winged helix-like DNA-binding domain superfamily/Winged helix DNA-binding domain"/>
    <property type="match status" value="1"/>
</dbReference>
<feature type="domain" description="RNA polymerase sigma factor 70 region 4 type 2" evidence="8">
    <location>
        <begin position="99"/>
        <end position="150"/>
    </location>
</feature>
<dbReference type="Pfam" id="PF08281">
    <property type="entry name" value="Sigma70_r4_2"/>
    <property type="match status" value="1"/>
</dbReference>
<dbReference type="Proteomes" id="UP000184111">
    <property type="component" value="Unassembled WGS sequence"/>
</dbReference>
<protein>
    <recommendedName>
        <fullName evidence="6">RNA polymerase sigma factor</fullName>
    </recommendedName>
</protein>
<dbReference type="NCBIfam" id="TIGR02983">
    <property type="entry name" value="SigE-fam_strep"/>
    <property type="match status" value="1"/>
</dbReference>
<dbReference type="GO" id="GO:0003677">
    <property type="term" value="F:DNA binding"/>
    <property type="evidence" value="ECO:0007669"/>
    <property type="project" value="UniProtKB-KW"/>
</dbReference>
<evidence type="ECO:0000259" key="7">
    <source>
        <dbReference type="Pfam" id="PF04542"/>
    </source>
</evidence>
<dbReference type="CDD" id="cd06171">
    <property type="entry name" value="Sigma70_r4"/>
    <property type="match status" value="1"/>
</dbReference>
<evidence type="ECO:0000256" key="3">
    <source>
        <dbReference type="ARBA" id="ARBA00023082"/>
    </source>
</evidence>
<gene>
    <name evidence="9" type="ORF">SAMN05216499_103224</name>
</gene>
<keyword evidence="3 6" id="KW-0731">Sigma factor</keyword>
<evidence type="ECO:0000256" key="4">
    <source>
        <dbReference type="ARBA" id="ARBA00023125"/>
    </source>
</evidence>
<dbReference type="EMBL" id="FRBI01000003">
    <property type="protein sequence ID" value="SHL25577.1"/>
    <property type="molecule type" value="Genomic_DNA"/>
</dbReference>
<dbReference type="NCBIfam" id="TIGR02937">
    <property type="entry name" value="sigma70-ECF"/>
    <property type="match status" value="1"/>
</dbReference>
<keyword evidence="5 6" id="KW-0804">Transcription</keyword>
<dbReference type="InterPro" id="IPR007627">
    <property type="entry name" value="RNA_pol_sigma70_r2"/>
</dbReference>
<dbReference type="AlphaFoldDB" id="A0A1M6Z5C3"/>
<dbReference type="RefSeq" id="WP_073494994.1">
    <property type="nucleotide sequence ID" value="NZ_FRBI01000003.1"/>
</dbReference>
<dbReference type="GO" id="GO:0006352">
    <property type="term" value="P:DNA-templated transcription initiation"/>
    <property type="evidence" value="ECO:0007669"/>
    <property type="project" value="InterPro"/>
</dbReference>
<dbReference type="SUPFAM" id="SSF88659">
    <property type="entry name" value="Sigma3 and sigma4 domains of RNA polymerase sigma factors"/>
    <property type="match status" value="1"/>
</dbReference>
<evidence type="ECO:0000256" key="1">
    <source>
        <dbReference type="ARBA" id="ARBA00010641"/>
    </source>
</evidence>
<keyword evidence="4 6" id="KW-0238">DNA-binding</keyword>
<evidence type="ECO:0000256" key="5">
    <source>
        <dbReference type="ARBA" id="ARBA00023163"/>
    </source>
</evidence>
<dbReference type="InterPro" id="IPR036388">
    <property type="entry name" value="WH-like_DNA-bd_sf"/>
</dbReference>
<dbReference type="Gene3D" id="1.10.1740.10">
    <property type="match status" value="1"/>
</dbReference>
<proteinExistence type="inferred from homology"/>
<dbReference type="STRING" id="310782.SAMN05216499_103224"/>
<dbReference type="SUPFAM" id="SSF88946">
    <property type="entry name" value="Sigma2 domain of RNA polymerase sigma factors"/>
    <property type="match status" value="1"/>
</dbReference>
<name>A0A1M6Z5C3_9ACTN</name>
<evidence type="ECO:0000256" key="2">
    <source>
        <dbReference type="ARBA" id="ARBA00023015"/>
    </source>
</evidence>
<dbReference type="InterPro" id="IPR039425">
    <property type="entry name" value="RNA_pol_sigma-70-like"/>
</dbReference>
<dbReference type="GO" id="GO:0016987">
    <property type="term" value="F:sigma factor activity"/>
    <property type="evidence" value="ECO:0007669"/>
    <property type="project" value="UniProtKB-KW"/>
</dbReference>
<evidence type="ECO:0000313" key="10">
    <source>
        <dbReference type="Proteomes" id="UP000184111"/>
    </source>
</evidence>